<reference evidence="2 3" key="1">
    <citation type="submission" date="2019-05" db="EMBL/GenBank/DDBJ databases">
        <title>Sporisorium graminicola CBS 10092 draft sequencing and annotation.</title>
        <authorList>
            <person name="Solano-Gonzalez S."/>
            <person name="Caddick M.X."/>
            <person name="Darby A."/>
        </authorList>
    </citation>
    <scope>NUCLEOTIDE SEQUENCE [LARGE SCALE GENOMIC DNA]</scope>
    <source>
        <strain evidence="2 3">CBS 10092</strain>
    </source>
</reference>
<dbReference type="CDD" id="cd10527">
    <property type="entry name" value="SET_LSMT"/>
    <property type="match status" value="1"/>
</dbReference>
<dbReference type="SUPFAM" id="SSF82199">
    <property type="entry name" value="SET domain"/>
    <property type="match status" value="2"/>
</dbReference>
<comment type="caution">
    <text evidence="2">The sequence shown here is derived from an EMBL/GenBank/DDBJ whole genome shotgun (WGS) entry which is preliminary data.</text>
</comment>
<feature type="region of interest" description="Disordered" evidence="1">
    <location>
        <begin position="1"/>
        <end position="69"/>
    </location>
</feature>
<dbReference type="GO" id="GO:0016279">
    <property type="term" value="F:protein-lysine N-methyltransferase activity"/>
    <property type="evidence" value="ECO:0007669"/>
    <property type="project" value="TreeGrafter"/>
</dbReference>
<proteinExistence type="predicted"/>
<dbReference type="OrthoDB" id="441812at2759"/>
<dbReference type="PANTHER" id="PTHR13271">
    <property type="entry name" value="UNCHARACTERIZED PUTATIVE METHYLTRANSFERASE"/>
    <property type="match status" value="1"/>
</dbReference>
<sequence length="687" mass="76366">MTEPSNGSSSPRAFKRRRIQPNSDSFQRRSSTASSSFSNSSSSSSSSSSSDSLPTPSTSCSPAPTSPPQPARLKRFLSWCQSQGIHIEPALDLRYSGDAVSWCISIHALTSIPDDSVVATIPKTAILSRKTSALSSVLKGKWLSESHETVGLELALCLLYERCLGSQSRFEPFLAILPRLPVPLPFLRTAAAQDDSRWRWITATETDRIDHRASLSYQLSSSSAADLWPYDHDYGMCKQKALDYFYTTGIPILSRSKLFDRTQRQHLDALEHAFLTAYTHVSSRDFIIDTYHGVGLVPLADLFNHAEVHTVQFESDQDVCEFCGVAFLTGHEEEECRFGAETEGKEDKEEEEEEEESAEDEDDDDDDADREGAVEEDANEPTSNSSSVGEDEQDEEDESRLELDDTLDMRTLTSFSAGQEMYNTYGALSNALLLTRYGFCLDTETDFERFTLDPRVPAERHTFFQAFTSHPLTGFKRIADVAAAFDNVLSLISERFPRTFDDANGGDGEEEGEEDEVPKAVSVESTAIDALHQLDQLLPSKPEYLTSAFCPLFSPSPDLDEDLVDRDIIHPLFASSTGRTSVPLFLLTLLVHHYRTSSSLDLKPSHVQLSSKTVQTTLRTLHAFWTSRLDALYITSRVEQALQRLESSRVEYAEKACIHHAYQEHVALQAAVSTLDDLLTSSSSSSA</sequence>
<evidence type="ECO:0008006" key="4">
    <source>
        <dbReference type="Google" id="ProtNLM"/>
    </source>
</evidence>
<dbReference type="AlphaFoldDB" id="A0A4U7KYY0"/>
<gene>
    <name evidence="2" type="ORF">EX895_000082</name>
</gene>
<name>A0A4U7KYY0_9BASI</name>
<organism evidence="2 3">
    <name type="scientific">Sporisorium graminicola</name>
    <dbReference type="NCBI Taxonomy" id="280036"/>
    <lineage>
        <taxon>Eukaryota</taxon>
        <taxon>Fungi</taxon>
        <taxon>Dikarya</taxon>
        <taxon>Basidiomycota</taxon>
        <taxon>Ustilaginomycotina</taxon>
        <taxon>Ustilaginomycetes</taxon>
        <taxon>Ustilaginales</taxon>
        <taxon>Ustilaginaceae</taxon>
        <taxon>Sporisorium</taxon>
    </lineage>
</organism>
<feature type="region of interest" description="Disordered" evidence="1">
    <location>
        <begin position="334"/>
        <end position="407"/>
    </location>
</feature>
<feature type="compositionally biased region" description="Low complexity" evidence="1">
    <location>
        <begin position="23"/>
        <end position="63"/>
    </location>
</feature>
<dbReference type="GeneID" id="40722977"/>
<protein>
    <recommendedName>
        <fullName evidence="4">SET domain-containing protein</fullName>
    </recommendedName>
</protein>
<dbReference type="InterPro" id="IPR050600">
    <property type="entry name" value="SETD3_SETD6_MTase"/>
</dbReference>
<feature type="compositionally biased region" description="Polar residues" evidence="1">
    <location>
        <begin position="1"/>
        <end position="11"/>
    </location>
</feature>
<feature type="compositionally biased region" description="Acidic residues" evidence="1">
    <location>
        <begin position="389"/>
        <end position="399"/>
    </location>
</feature>
<feature type="compositionally biased region" description="Basic and acidic residues" evidence="1">
    <location>
        <begin position="334"/>
        <end position="347"/>
    </location>
</feature>
<accession>A0A4U7KYY0</accession>
<feature type="region of interest" description="Disordered" evidence="1">
    <location>
        <begin position="500"/>
        <end position="519"/>
    </location>
</feature>
<dbReference type="GO" id="GO:0005634">
    <property type="term" value="C:nucleus"/>
    <property type="evidence" value="ECO:0007669"/>
    <property type="project" value="TreeGrafter"/>
</dbReference>
<evidence type="ECO:0000256" key="1">
    <source>
        <dbReference type="SAM" id="MobiDB-lite"/>
    </source>
</evidence>
<dbReference type="EMBL" id="SRRM01000002">
    <property type="protein sequence ID" value="TKY90084.1"/>
    <property type="molecule type" value="Genomic_DNA"/>
</dbReference>
<dbReference type="PANTHER" id="PTHR13271:SF34">
    <property type="entry name" value="N-LYSINE METHYLTRANSFERASE SETD6"/>
    <property type="match status" value="1"/>
</dbReference>
<dbReference type="RefSeq" id="XP_029742069.1">
    <property type="nucleotide sequence ID" value="XM_029880683.1"/>
</dbReference>
<dbReference type="Gene3D" id="3.90.1410.10">
    <property type="entry name" value="set domain protein methyltransferase, domain 1"/>
    <property type="match status" value="1"/>
</dbReference>
<feature type="compositionally biased region" description="Acidic residues" evidence="1">
    <location>
        <begin position="507"/>
        <end position="516"/>
    </location>
</feature>
<dbReference type="Proteomes" id="UP000306050">
    <property type="component" value="Chromosome SGRAM_1"/>
</dbReference>
<evidence type="ECO:0000313" key="2">
    <source>
        <dbReference type="EMBL" id="TKY90084.1"/>
    </source>
</evidence>
<keyword evidence="3" id="KW-1185">Reference proteome</keyword>
<dbReference type="InterPro" id="IPR046341">
    <property type="entry name" value="SET_dom_sf"/>
</dbReference>
<feature type="compositionally biased region" description="Acidic residues" evidence="1">
    <location>
        <begin position="348"/>
        <end position="379"/>
    </location>
</feature>
<dbReference type="KEGG" id="sgra:EX895_000082"/>
<evidence type="ECO:0000313" key="3">
    <source>
        <dbReference type="Proteomes" id="UP000306050"/>
    </source>
</evidence>